<evidence type="ECO:0000313" key="2">
    <source>
        <dbReference type="EMBL" id="MBB5399826.1"/>
    </source>
</evidence>
<evidence type="ECO:0008006" key="4">
    <source>
        <dbReference type="Google" id="ProtNLM"/>
    </source>
</evidence>
<dbReference type="EMBL" id="JACHDE010000002">
    <property type="protein sequence ID" value="MBB5399826.1"/>
    <property type="molecule type" value="Genomic_DNA"/>
</dbReference>
<gene>
    <name evidence="2" type="ORF">HDG41_001865</name>
</gene>
<accession>A0A7W8P195</accession>
<comment type="caution">
    <text evidence="2">The sequence shown here is derived from an EMBL/GenBank/DDBJ whole genome shotgun (WGS) entry which is preliminary data.</text>
</comment>
<feature type="compositionally biased region" description="Polar residues" evidence="1">
    <location>
        <begin position="110"/>
        <end position="121"/>
    </location>
</feature>
<feature type="region of interest" description="Disordered" evidence="1">
    <location>
        <begin position="102"/>
        <end position="126"/>
    </location>
</feature>
<dbReference type="Proteomes" id="UP000592820">
    <property type="component" value="Unassembled WGS sequence"/>
</dbReference>
<name>A0A7W8P195_9BURK</name>
<proteinExistence type="predicted"/>
<evidence type="ECO:0000256" key="1">
    <source>
        <dbReference type="SAM" id="MobiDB-lite"/>
    </source>
</evidence>
<dbReference type="RefSeq" id="WP_184225888.1">
    <property type="nucleotide sequence ID" value="NZ_JACHDE010000002.1"/>
</dbReference>
<protein>
    <recommendedName>
        <fullName evidence="4">Secretion system X translation initiation factor</fullName>
    </recommendedName>
</protein>
<sequence length="244" mass="24789">MKPDLVGRALLMVCAIAALGMALHELKPVLRTPTVVTALTGALRSGAALRMVALHRDGAARAAGAVPAAAPAVASAPNVASVASTVNAALPASKANATNAASSAISASSPTPVKTTGSAKSAPTARDKLRALRTPLSLESANNPFAASSWLPPPPPVVVAPAPPEPVAPPTAPPVPFTYLGELDAKAAKPQVFLSNGDRLLIVSPGEVIDAQYRIESISESGVVLTYLPLNERQILTTQAKDNK</sequence>
<dbReference type="AlphaFoldDB" id="A0A7W8P195"/>
<organism evidence="2 3">
    <name type="scientific">Paraburkholderia youngii</name>
    <dbReference type="NCBI Taxonomy" id="2782701"/>
    <lineage>
        <taxon>Bacteria</taxon>
        <taxon>Pseudomonadati</taxon>
        <taxon>Pseudomonadota</taxon>
        <taxon>Betaproteobacteria</taxon>
        <taxon>Burkholderiales</taxon>
        <taxon>Burkholderiaceae</taxon>
        <taxon>Paraburkholderia</taxon>
    </lineage>
</organism>
<reference evidence="2 3" key="1">
    <citation type="submission" date="2020-08" db="EMBL/GenBank/DDBJ databases">
        <title>Genomic Encyclopedia of Type Strains, Phase IV (KMG-V): Genome sequencing to study the core and pangenomes of soil and plant-associated prokaryotes.</title>
        <authorList>
            <person name="Whitman W."/>
        </authorList>
    </citation>
    <scope>NUCLEOTIDE SEQUENCE [LARGE SCALE GENOMIC DNA]</scope>
    <source>
        <strain evidence="2 3">JPY162</strain>
    </source>
</reference>
<evidence type="ECO:0000313" key="3">
    <source>
        <dbReference type="Proteomes" id="UP000592820"/>
    </source>
</evidence>